<feature type="disulfide bond" evidence="13">
    <location>
        <begin position="571"/>
        <end position="589"/>
    </location>
</feature>
<dbReference type="SUPFAM" id="SSF57424">
    <property type="entry name" value="LDL receptor-like module"/>
    <property type="match status" value="22"/>
</dbReference>
<dbReference type="PROSITE" id="PS00135">
    <property type="entry name" value="TRYPSIN_SER"/>
    <property type="match status" value="5"/>
</dbReference>
<feature type="disulfide bond" evidence="13">
    <location>
        <begin position="2019"/>
        <end position="2034"/>
    </location>
</feature>
<dbReference type="PROSITE" id="PS50068">
    <property type="entry name" value="LDLRA_2"/>
    <property type="match status" value="23"/>
</dbReference>
<feature type="domain" description="SEA" evidence="18">
    <location>
        <begin position="2662"/>
        <end position="2778"/>
    </location>
</feature>
<feature type="disulfide bond" evidence="13">
    <location>
        <begin position="114"/>
        <end position="132"/>
    </location>
</feature>
<feature type="disulfide bond" evidence="13">
    <location>
        <begin position="2232"/>
        <end position="2250"/>
    </location>
</feature>
<evidence type="ECO:0000256" key="6">
    <source>
        <dbReference type="ARBA" id="ARBA00022801"/>
    </source>
</evidence>
<dbReference type="PROSITE" id="PS50240">
    <property type="entry name" value="TRYPSIN_DOM"/>
    <property type="match status" value="6"/>
</dbReference>
<dbReference type="GO" id="GO:0004252">
    <property type="term" value="F:serine-type endopeptidase activity"/>
    <property type="evidence" value="ECO:0007669"/>
    <property type="project" value="InterPro"/>
</dbReference>
<feature type="domain" description="Peptidase S1" evidence="19">
    <location>
        <begin position="618"/>
        <end position="862"/>
    </location>
</feature>
<dbReference type="EMBL" id="OV696687">
    <property type="protein sequence ID" value="CAH1252755.1"/>
    <property type="molecule type" value="Genomic_DNA"/>
</dbReference>
<dbReference type="InterPro" id="IPR000082">
    <property type="entry name" value="SEA_dom"/>
</dbReference>
<feature type="disulfide bond" evidence="13">
    <location>
        <begin position="583"/>
        <end position="598"/>
    </location>
</feature>
<evidence type="ECO:0000256" key="12">
    <source>
        <dbReference type="ARBA" id="ARBA00024195"/>
    </source>
</evidence>
<dbReference type="FunFam" id="2.40.10.10:FF:000003">
    <property type="entry name" value="Transmembrane serine protease 3"/>
    <property type="match status" value="5"/>
</dbReference>
<feature type="disulfide bond" evidence="13">
    <location>
        <begin position="40"/>
        <end position="58"/>
    </location>
</feature>
<dbReference type="FunFam" id="2.40.10.10:FF:000068">
    <property type="entry name" value="transmembrane protease serine 2"/>
    <property type="match status" value="1"/>
</dbReference>
<dbReference type="InterPro" id="IPR018114">
    <property type="entry name" value="TRYPSIN_HIS"/>
</dbReference>
<dbReference type="PANTHER" id="PTHR24252:SF7">
    <property type="entry name" value="HYALIN"/>
    <property type="match status" value="1"/>
</dbReference>
<feature type="compositionally biased region" description="Low complexity" evidence="15">
    <location>
        <begin position="2107"/>
        <end position="2120"/>
    </location>
</feature>
<dbReference type="PANTHER" id="PTHR24252">
    <property type="entry name" value="ACROSIN-RELATED"/>
    <property type="match status" value="1"/>
</dbReference>
<feature type="disulfide bond" evidence="13">
    <location>
        <begin position="2244"/>
        <end position="2259"/>
    </location>
</feature>
<dbReference type="SMART" id="SM00020">
    <property type="entry name" value="Tryp_SPc"/>
    <property type="match status" value="6"/>
</dbReference>
<feature type="disulfide bond" evidence="13">
    <location>
        <begin position="546"/>
        <end position="561"/>
    </location>
</feature>
<feature type="disulfide bond" evidence="13">
    <location>
        <begin position="419"/>
        <end position="437"/>
    </location>
</feature>
<organism evidence="20 21">
    <name type="scientific">Branchiostoma lanceolatum</name>
    <name type="common">Common lancelet</name>
    <name type="synonym">Amphioxus lanceolatum</name>
    <dbReference type="NCBI Taxonomy" id="7740"/>
    <lineage>
        <taxon>Eukaryota</taxon>
        <taxon>Metazoa</taxon>
        <taxon>Chordata</taxon>
        <taxon>Cephalochordata</taxon>
        <taxon>Leptocardii</taxon>
        <taxon>Amphioxiformes</taxon>
        <taxon>Branchiostomatidae</taxon>
        <taxon>Branchiostoma</taxon>
    </lineage>
</organism>
<keyword evidence="8" id="KW-0735">Signal-anchor</keyword>
<name>A0A8K0EIK6_BRALA</name>
<feature type="region of interest" description="Disordered" evidence="15">
    <location>
        <begin position="2107"/>
        <end position="2162"/>
    </location>
</feature>
<keyword evidence="6 14" id="KW-0378">Hydrolase</keyword>
<dbReference type="GO" id="GO:0006508">
    <property type="term" value="P:proteolysis"/>
    <property type="evidence" value="ECO:0007669"/>
    <property type="project" value="UniProtKB-KW"/>
</dbReference>
<feature type="disulfide bond" evidence="13">
    <location>
        <begin position="2090"/>
        <end position="2105"/>
    </location>
</feature>
<dbReference type="PRINTS" id="PR00261">
    <property type="entry name" value="LDLRECEPTOR"/>
</dbReference>
<dbReference type="GO" id="GO:0016020">
    <property type="term" value="C:membrane"/>
    <property type="evidence" value="ECO:0007669"/>
    <property type="project" value="UniProtKB-SubCell"/>
</dbReference>
<dbReference type="Pfam" id="PF00089">
    <property type="entry name" value="Trypsin"/>
    <property type="match status" value="6"/>
</dbReference>
<evidence type="ECO:0000256" key="8">
    <source>
        <dbReference type="ARBA" id="ARBA00022968"/>
    </source>
</evidence>
<feature type="domain" description="Peptidase S1" evidence="19">
    <location>
        <begin position="1368"/>
        <end position="1615"/>
    </location>
</feature>
<feature type="disulfide bond" evidence="13">
    <location>
        <begin position="2007"/>
        <end position="2025"/>
    </location>
</feature>
<feature type="disulfide bond" evidence="13">
    <location>
        <begin position="2575"/>
        <end position="2593"/>
    </location>
</feature>
<protein>
    <submittedName>
        <fullName evidence="20">TMPRSS9 protein</fullName>
    </submittedName>
</protein>
<dbReference type="InterPro" id="IPR023415">
    <property type="entry name" value="LDLR_class-A_CS"/>
</dbReference>
<dbReference type="InterPro" id="IPR000742">
    <property type="entry name" value="EGF"/>
</dbReference>
<dbReference type="PROSITE" id="PS50024">
    <property type="entry name" value="SEA"/>
    <property type="match status" value="1"/>
</dbReference>
<feature type="domain" description="Peptidase S1" evidence="19">
    <location>
        <begin position="2316"/>
        <end position="2560"/>
    </location>
</feature>
<gene>
    <name evidence="20" type="primary">TMPRSS9</name>
    <name evidence="20" type="ORF">BLAG_LOCUS12755</name>
</gene>
<proteinExistence type="inferred from homology"/>
<feature type="disulfide bond" evidence="13">
    <location>
        <begin position="949"/>
        <end position="967"/>
    </location>
</feature>
<feature type="chain" id="PRO_5035462354" evidence="17">
    <location>
        <begin position="26"/>
        <end position="2915"/>
    </location>
</feature>
<dbReference type="CDD" id="cd00190">
    <property type="entry name" value="Tryp_SPc"/>
    <property type="match status" value="6"/>
</dbReference>
<feature type="domain" description="Peptidase S1" evidence="19">
    <location>
        <begin position="161"/>
        <end position="404"/>
    </location>
</feature>
<evidence type="ECO:0000313" key="21">
    <source>
        <dbReference type="Proteomes" id="UP000838412"/>
    </source>
</evidence>
<keyword evidence="9 16" id="KW-1133">Transmembrane helix</keyword>
<feature type="disulfide bond" evidence="13">
    <location>
        <begin position="1325"/>
        <end position="1343"/>
    </location>
</feature>
<evidence type="ECO:0000256" key="13">
    <source>
        <dbReference type="PROSITE-ProRule" id="PRU00124"/>
    </source>
</evidence>
<evidence type="ECO:0000259" key="18">
    <source>
        <dbReference type="PROSITE" id="PS50024"/>
    </source>
</evidence>
<sequence length="2915" mass="315646">MDWTWRLRCVVTAVVLVGAARLVASASVGMTEDCTDKYLCDNGVCVLPEYRCDGQDQCGDGSDEAGCTYSCSNEFQCGNGLCKPTSWVCDGKDDCGDNTDETNCTCSTEFQHACGDGTCYHVIHRCDGNRDCADGSDEDNCLPSSGCGLRSITVANGQSRIFGGDTAMHGAWPWQVQLKSTFGIIPFCGGTLVAPEWVVTAAHCLADDGPKTWPTIEVLVGKHLLIHPGDTDSEAIVSSVQKVFLHEEFGPVFGNNDIALIKLNTSIDQTNSFINYACLGYNETTRFDENSYCFTTGWGYTSFGGQVPSYLQELKVSLIPTDVCNGTVSNKGQLTENMICGGHWEGGGGTCQGDSGGPLVCAGSDERWYLMGVSSWSNGCANRYKPSVFTRVSNYIDWMDHKMTTGGQVACTENTTLTCGDGSCFPADYRCDGYEDCRGGADELGCPTEGPTTCPTITCLWRNMTVCVFHLLICDYKVICDDLKDELNCDCTEKYMCDNGVCVLPEYRCDGQNQCGDGSDENNCTYACSNEFQCGNGLCKPTSWVCDGEDDCGDNTDEINCTCSSQFQHTCGDGTCYHVIHRCDGNRDCADGSDEDNCVTSSGCGLRNITGTNGRSRIVGGDTAMHGAWPWQVQLKLTSSSAPFCGGTLVAPEWVVTAAHCLADDDLETWPTIEVLVGKHFRIHPGNTDSEAIVSSLQKVYIHEEYDPLTYWNNDIALIKLNTSIDQTSTFISYACLGNNETTRFDENSYCFTTGWGRTSLEGTRPDRLQELRVPLISTAVCNGTVSHNGKLTENMICAGNFEGGSGICQGDSGGSLICAGDDNRWYLVGIPSWSYSCAIRYKPGVFTNVSNYISWLDDKVTTGGQVACVEDTTLTCGDGSCFPAHYRCDGYEDCGEGADELGCHCTDKYLCDNGVCVLPEYRCDGQDQCGDGSDEAGCTYSCSNEFQCGNGLCKPTSWVCDGEDDCGDNTDETNCTCSTEFQHACGDGTCYHVIHRCDGNRDCADGSDEDNCLPSSGCGLRNIMGTNGQSRIVGGDTAIHGAWPWQVQLKITFGIIPFCGGTLVAPDWVVTAAHCLADEGPKTWPTIEVLVGKHLLIHPGDTVSEAIVSSVQKVYIHEEFGPVFGNNDIALIKLNTSIDQTNSFINYACLGNNETTRFDENSYCFTTGWGYTSNGKDTRPDRLQELKVALIPTDVCNGTVSYDGRLTENMICGGHWEGGGSVCQGDSGGPLVCAGDDNHWYLTGLPSWGYFICSYRYKPSVFTKVSNYIAWVDDKISRDDTCGSDYFVCEICIPMTWVCDGVLDCNDGSDEAKCSYACSNEFQCGNGLCKPTSWVCDGEDDCGDNTDETNSGCGLRNITVTNGQSRIIGGDTAIHGAWPWQVQLKRKLKSSTDPFCGGTLVGPDWVVTAAHCLENYPRAWPAIEVLVGKHLLIHPGETDSEAIVSSVQKVYIHEEYDPMMNWNNDIALIKLNTSIDQTSTFINHACLGYNETTRFDENSYCFTTGWGYTSNGKDTRPDRLQELKVSLIPTDVCNGTLSHNGQLTENMICGGHWEGGGSVCQGDSGGPLVCAGDDNRWYLTGLPSWVYFICSYRYKPSVFTKVSNYIAWLDDKISRDDTCGSDYFVCEICIPMTWVCDGVLDCNDGSDEAKCSYACSNEFQCGNGLCKPTSWVCDGEDDCGDNTDETNCTCSSEFQHECSDGTCYHVIHRCDGNRDCTDGSDEDNCLISSGCGLRNITGRNGQSRIIGGDTAIHGAWPWQVQLKRTYSNTPFCGGTLVAPEWVVTAAHCLEDDQPETWPTIEVLVGKHFLQHPGDTDSEAIVSSVQKLFLHEEYEYSFTMNWYNDIALIKLNTSIDQTSSFINYACLGYNETTRFDENSYCFTTGWGRTSFGGTQPDRLQELKVALIPTEACNMTVSYDGRLTENMICGGHWEGGGSSCQGDSGGPLVCAGEDGRWYLTGLPSWADECGKRYKPSVFTKVSNYVDWLNNKATTGGQVACTENTTLTCGDGSCFPADYRCDGYEDCRDGADELDCPACALYCERFNEWQCIPEEWICDSLADCDDLSDEQNCCGPNAFSCDLRCIPLFWVCDGIPDCGDGTDETNCDSTTASSSSSSTSSSMHTPAPTANPSANTTPSETSTDSATPTVGMTTGGNVVSTSEPTKDCTDKYLCDNGVCVLPEYRCDGQDQCGDGSDEAGCTYFMSSSVETACASRPPDQLVANVSACSNEFQCGNGLCKPTSWVCDGEDDCGDNTDEINCTCSSALQHACGDGSCYHVIHRCDGNRDCADGTDEDNCAAFSGCGLRNITVADIETRVDGGDTAIHGAWPWQVQLKVSNFSDPFCGGTLVAPDWVVTAAHCLEDYGPETWPSLQVLVGEHFRQHPVDIESEAIVSTVQKVYIHEEFDPRNRNNNIALIKLNTSIDHTSSFINNACLGYNETARFDENSYCFTTGWGRTSLVGARLEHLQESKVALIPKEACNGNVSFNGGLTDNVICAGHWERGSGDACNWYLGGPLVCAGADDRWYLTGINSWRIACDIRYIPGVYTNVSNYISWVDDKFTTGGQVVCTENTTLTCGDGSCFPADYRCDGYEDCREGADELNCRDSTTASSSSSLPSSSSTHTTAPTANPSANTTPSETSTDMTPGGNVVSTTSKLTSSTKARMTEVEMAVTLASVAFTADLLDSGTEAFQTLSERVIATINRVYQSYPGFLGAVVIAFRSGSVIADVNVLLHNQEEAVTGEMRLAVASVLQLAVTRGDGMAGDLEVGGVAYKMDGVAVDVVMCSSSCHDDMTCVSGGGDCRSFCTSNTEYCLNGATCEDRNPVLECNCPSDTVSLFRYTGKRCQYKDLSVFFLVMLSAACALVFIIVTILAVQTRGKSVSLNCETHAVMEIAFKYTQNGAPVEKEGVDNVAANFR</sequence>
<keyword evidence="3" id="KW-0964">Secreted</keyword>
<dbReference type="CDD" id="cd00112">
    <property type="entry name" value="LDLa"/>
    <property type="match status" value="23"/>
</dbReference>
<dbReference type="InterPro" id="IPR001254">
    <property type="entry name" value="Trypsin_dom"/>
</dbReference>
<dbReference type="InterPro" id="IPR036364">
    <property type="entry name" value="SEA_dom_sf"/>
</dbReference>
<evidence type="ECO:0000256" key="3">
    <source>
        <dbReference type="ARBA" id="ARBA00022525"/>
    </source>
</evidence>
<dbReference type="InterPro" id="IPR002172">
    <property type="entry name" value="LDrepeatLR_classA_rpt"/>
</dbReference>
<feature type="disulfide bond" evidence="13">
    <location>
        <begin position="998"/>
        <end position="1013"/>
    </location>
</feature>
<evidence type="ECO:0000256" key="5">
    <source>
        <dbReference type="ARBA" id="ARBA00022692"/>
    </source>
</evidence>
<feature type="disulfide bond" evidence="13">
    <location>
        <begin position="1662"/>
        <end position="1680"/>
    </location>
</feature>
<dbReference type="InterPro" id="IPR033116">
    <property type="entry name" value="TRYPSIN_SER"/>
</dbReference>
<feature type="disulfide bond" evidence="13">
    <location>
        <begin position="77"/>
        <end position="95"/>
    </location>
</feature>
<feature type="disulfide bond" evidence="13">
    <location>
        <begin position="1674"/>
        <end position="1689"/>
    </location>
</feature>
<feature type="disulfide bond" evidence="13">
    <location>
        <begin position="2587"/>
        <end position="2602"/>
    </location>
</feature>
<dbReference type="PROSITE" id="PS01209">
    <property type="entry name" value="LDLRA_1"/>
    <property type="match status" value="6"/>
</dbReference>
<dbReference type="Gene3D" id="3.30.70.960">
    <property type="entry name" value="SEA domain"/>
    <property type="match status" value="1"/>
</dbReference>
<accession>A0A8K0EIK6</accession>
<feature type="disulfide bond" evidence="13">
    <location>
        <begin position="1637"/>
        <end position="1652"/>
    </location>
</feature>
<feature type="disulfide bond" evidence="13">
    <location>
        <begin position="534"/>
        <end position="552"/>
    </location>
</feature>
<dbReference type="SMART" id="SM00200">
    <property type="entry name" value="SEA"/>
    <property type="match status" value="1"/>
</dbReference>
<dbReference type="InterPro" id="IPR036055">
    <property type="entry name" value="LDL_receptor-like_sf"/>
</dbReference>
<keyword evidence="5 16" id="KW-0812">Transmembrane</keyword>
<feature type="disulfide bond" evidence="13">
    <location>
        <begin position="431"/>
        <end position="446"/>
    </location>
</feature>
<evidence type="ECO:0000256" key="2">
    <source>
        <dbReference type="ARBA" id="ARBA00004613"/>
    </source>
</evidence>
<dbReference type="Gene3D" id="2.40.10.10">
    <property type="entry name" value="Trypsin-like serine proteases"/>
    <property type="match status" value="6"/>
</dbReference>
<keyword evidence="11 13" id="KW-1015">Disulfide bond</keyword>
<dbReference type="InterPro" id="IPR009003">
    <property type="entry name" value="Peptidase_S1_PA"/>
</dbReference>
<feature type="disulfide bond" evidence="13">
    <location>
        <begin position="2281"/>
        <end position="2296"/>
    </location>
</feature>
<evidence type="ECO:0000256" key="17">
    <source>
        <dbReference type="SAM" id="SignalP"/>
    </source>
</evidence>
<evidence type="ECO:0000256" key="11">
    <source>
        <dbReference type="ARBA" id="ARBA00023157"/>
    </source>
</evidence>
<evidence type="ECO:0000256" key="15">
    <source>
        <dbReference type="SAM" id="MobiDB-lite"/>
    </source>
</evidence>
<evidence type="ECO:0000256" key="9">
    <source>
        <dbReference type="ARBA" id="ARBA00022989"/>
    </source>
</evidence>
<dbReference type="GO" id="GO:0005576">
    <property type="term" value="C:extracellular region"/>
    <property type="evidence" value="ECO:0007669"/>
    <property type="project" value="UniProtKB-SubCell"/>
</dbReference>
<evidence type="ECO:0000256" key="1">
    <source>
        <dbReference type="ARBA" id="ARBA00004606"/>
    </source>
</evidence>
<evidence type="ECO:0000259" key="19">
    <source>
        <dbReference type="PROSITE" id="PS50240"/>
    </source>
</evidence>
<keyword evidence="17" id="KW-0732">Signal</keyword>
<evidence type="ECO:0000256" key="16">
    <source>
        <dbReference type="SAM" id="Phobius"/>
    </source>
</evidence>
<feature type="disulfide bond" evidence="13">
    <location>
        <begin position="986"/>
        <end position="1004"/>
    </location>
</feature>
<dbReference type="SMART" id="SM00192">
    <property type="entry name" value="LDLa"/>
    <property type="match status" value="24"/>
</dbReference>
<feature type="signal peptide" evidence="17">
    <location>
        <begin position="1"/>
        <end position="25"/>
    </location>
</feature>
<keyword evidence="7 14" id="KW-0720">Serine protease</keyword>
<feature type="compositionally biased region" description="Polar residues" evidence="15">
    <location>
        <begin position="2126"/>
        <end position="2161"/>
    </location>
</feature>
<comment type="caution">
    <text evidence="13">Lacks conserved residue(s) required for the propagation of feature annotation.</text>
</comment>
<feature type="disulfide bond" evidence="13">
    <location>
        <begin position="961"/>
        <end position="976"/>
    </location>
</feature>
<evidence type="ECO:0000256" key="7">
    <source>
        <dbReference type="ARBA" id="ARBA00022825"/>
    </source>
</evidence>
<feature type="domain" description="Peptidase S1" evidence="19">
    <location>
        <begin position="1746"/>
        <end position="1992"/>
    </location>
</feature>
<dbReference type="SUPFAM" id="SSF82671">
    <property type="entry name" value="SEA domain"/>
    <property type="match status" value="1"/>
</dbReference>
<evidence type="ECO:0000313" key="20">
    <source>
        <dbReference type="EMBL" id="CAH1252755.1"/>
    </source>
</evidence>
<feature type="disulfide bond" evidence="13">
    <location>
        <begin position="2184"/>
        <end position="2199"/>
    </location>
</feature>
<reference evidence="20" key="1">
    <citation type="submission" date="2022-01" db="EMBL/GenBank/DDBJ databases">
        <authorList>
            <person name="Braso-Vives M."/>
        </authorList>
    </citation>
    <scope>NUCLEOTIDE SEQUENCE</scope>
</reference>
<feature type="compositionally biased region" description="Low complexity" evidence="15">
    <location>
        <begin position="2605"/>
        <end position="2636"/>
    </location>
</feature>
<dbReference type="FunFam" id="2.40.10.10:FF:000002">
    <property type="entry name" value="Transmembrane protease serine"/>
    <property type="match status" value="1"/>
</dbReference>
<evidence type="ECO:0000256" key="4">
    <source>
        <dbReference type="ARBA" id="ARBA00022670"/>
    </source>
</evidence>
<keyword evidence="10 16" id="KW-0472">Membrane</keyword>
<feature type="disulfide bond" evidence="13">
    <location>
        <begin position="126"/>
        <end position="141"/>
    </location>
</feature>
<feature type="disulfide bond" evidence="13">
    <location>
        <begin position="2056"/>
        <end position="2071"/>
    </location>
</feature>
<feature type="disulfide bond" evidence="13">
    <location>
        <begin position="1711"/>
        <end position="1726"/>
    </location>
</feature>
<dbReference type="SUPFAM" id="SSF50494">
    <property type="entry name" value="Trypsin-like serine proteases"/>
    <property type="match status" value="6"/>
</dbReference>
<feature type="disulfide bond" evidence="13">
    <location>
        <begin position="1300"/>
        <end position="1315"/>
    </location>
</feature>
<comment type="subcellular location">
    <subcellularLocation>
        <location evidence="1">Membrane</location>
        <topology evidence="1">Single-pass type II membrane protein</topology>
    </subcellularLocation>
    <subcellularLocation>
        <location evidence="2">Secreted</location>
    </subcellularLocation>
</comment>
<dbReference type="Proteomes" id="UP000838412">
    <property type="component" value="Chromosome 2"/>
</dbReference>
<evidence type="ECO:0000256" key="10">
    <source>
        <dbReference type="ARBA" id="ARBA00023136"/>
    </source>
</evidence>
<keyword evidence="21" id="KW-1185">Reference proteome</keyword>
<dbReference type="Pfam" id="PF01390">
    <property type="entry name" value="SEA"/>
    <property type="match status" value="1"/>
</dbReference>
<feature type="disulfide bond" evidence="13">
    <location>
        <begin position="52"/>
        <end position="67"/>
    </location>
</feature>
<comment type="similarity">
    <text evidence="12">Belongs to the peptidase S1 family. CLIP subfamily.</text>
</comment>
<feature type="disulfide bond" evidence="13">
    <location>
        <begin position="497"/>
        <end position="515"/>
    </location>
</feature>
<dbReference type="InterPro" id="IPR043504">
    <property type="entry name" value="Peptidase_S1_PA_chymotrypsin"/>
</dbReference>
<feature type="transmembrane region" description="Helical" evidence="16">
    <location>
        <begin position="2850"/>
        <end position="2872"/>
    </location>
</feature>
<feature type="disulfide bond" evidence="13">
    <location>
        <begin position="912"/>
        <end position="930"/>
    </location>
</feature>
<feature type="region of interest" description="Disordered" evidence="15">
    <location>
        <begin position="2604"/>
        <end position="2657"/>
    </location>
</feature>
<dbReference type="Pfam" id="PF00057">
    <property type="entry name" value="Ldl_recept_a"/>
    <property type="match status" value="23"/>
</dbReference>
<feature type="disulfide bond" evidence="13">
    <location>
        <begin position="2269"/>
        <end position="2287"/>
    </location>
</feature>
<dbReference type="Gene3D" id="4.10.400.10">
    <property type="entry name" value="Low-density Lipoprotein Receptor"/>
    <property type="match status" value="23"/>
</dbReference>
<dbReference type="SMART" id="SM00181">
    <property type="entry name" value="EGF"/>
    <property type="match status" value="5"/>
</dbReference>
<dbReference type="GO" id="GO:0071944">
    <property type="term" value="C:cell periphery"/>
    <property type="evidence" value="ECO:0007669"/>
    <property type="project" value="UniProtKB-ARBA"/>
</dbReference>
<feature type="disulfide bond" evidence="13">
    <location>
        <begin position="509"/>
        <end position="524"/>
    </location>
</feature>
<feature type="disulfide bond" evidence="13">
    <location>
        <begin position="2172"/>
        <end position="2190"/>
    </location>
</feature>
<evidence type="ECO:0000256" key="14">
    <source>
        <dbReference type="RuleBase" id="RU363034"/>
    </source>
</evidence>
<feature type="disulfide bond" evidence="13">
    <location>
        <begin position="89"/>
        <end position="104"/>
    </location>
</feature>
<dbReference type="PROSITE" id="PS00134">
    <property type="entry name" value="TRYPSIN_HIS"/>
    <property type="match status" value="6"/>
</dbReference>
<feature type="disulfide bond" evidence="13">
    <location>
        <begin position="889"/>
        <end position="904"/>
    </location>
</feature>
<feature type="disulfide bond" evidence="13">
    <location>
        <begin position="877"/>
        <end position="895"/>
    </location>
</feature>
<feature type="disulfide bond" evidence="13">
    <location>
        <begin position="1699"/>
        <end position="1717"/>
    </location>
</feature>
<dbReference type="OrthoDB" id="6615299at2759"/>
<feature type="disulfide bond" evidence="13">
    <location>
        <begin position="924"/>
        <end position="939"/>
    </location>
</feature>
<keyword evidence="4 14" id="KW-0645">Protease</keyword>
<feature type="domain" description="Peptidase S1" evidence="19">
    <location>
        <begin position="1033"/>
        <end position="1278"/>
    </location>
</feature>